<dbReference type="Proteomes" id="UP001353858">
    <property type="component" value="Unassembled WGS sequence"/>
</dbReference>
<organism evidence="5 6">
    <name type="scientific">Aquatica leii</name>
    <dbReference type="NCBI Taxonomy" id="1421715"/>
    <lineage>
        <taxon>Eukaryota</taxon>
        <taxon>Metazoa</taxon>
        <taxon>Ecdysozoa</taxon>
        <taxon>Arthropoda</taxon>
        <taxon>Hexapoda</taxon>
        <taxon>Insecta</taxon>
        <taxon>Pterygota</taxon>
        <taxon>Neoptera</taxon>
        <taxon>Endopterygota</taxon>
        <taxon>Coleoptera</taxon>
        <taxon>Polyphaga</taxon>
        <taxon>Elateriformia</taxon>
        <taxon>Elateroidea</taxon>
        <taxon>Lampyridae</taxon>
        <taxon>Luciolinae</taxon>
        <taxon>Aquatica</taxon>
    </lineage>
</organism>
<feature type="compositionally biased region" description="Basic and acidic residues" evidence="3">
    <location>
        <begin position="440"/>
        <end position="452"/>
    </location>
</feature>
<dbReference type="EMBL" id="JARPUR010000001">
    <property type="protein sequence ID" value="KAK4887110.1"/>
    <property type="molecule type" value="Genomic_DNA"/>
</dbReference>
<comment type="caution">
    <text evidence="5">The sequence shown here is derived from an EMBL/GenBank/DDBJ whole genome shotgun (WGS) entry which is preliminary data.</text>
</comment>
<gene>
    <name evidence="5" type="ORF">RN001_003381</name>
</gene>
<evidence type="ECO:0000256" key="2">
    <source>
        <dbReference type="ARBA" id="ARBA00022525"/>
    </source>
</evidence>
<name>A0AAN7PEY5_9COLE</name>
<keyword evidence="2" id="KW-0964">Secreted</keyword>
<dbReference type="GO" id="GO:0009986">
    <property type="term" value="C:cell surface"/>
    <property type="evidence" value="ECO:0007669"/>
    <property type="project" value="TreeGrafter"/>
</dbReference>
<feature type="region of interest" description="Disordered" evidence="3">
    <location>
        <begin position="437"/>
        <end position="462"/>
    </location>
</feature>
<feature type="chain" id="PRO_5042987142" evidence="4">
    <location>
        <begin position="25"/>
        <end position="1986"/>
    </location>
</feature>
<evidence type="ECO:0000313" key="5">
    <source>
        <dbReference type="EMBL" id="KAK4887110.1"/>
    </source>
</evidence>
<accession>A0AAN7PEY5</accession>
<sequence length="1986" mass="226081">MAQEVNLRMYLVLSVLVNLYFCHATQDIWHSYQFDRSFAREELLITDVITDNTFKLNKDVVAWKSISTNGKVYGVGLLKNSVVILNAKLTPDSKSFEITEKVTEFSWNLTAFEIFEHWNLQTKESEIILILSTSNVDAPELYWYKIIGNDLEPLWTWHVHKNVTHMRFLQFDDDKYRLLILKDAVSDNFNLYEFELTPSKEFWLSQTLSLSLPANSSAVNFYGSNFYLSIPQKEQNEVRVYKLEDNHFKLYQIIRSNNVVHVNAFKIGFKSFLAISGEEGGIYKFTKDYIESQDIQEFSLENVDFWLPVPIKTYRDEVALILQRSISHGGHSSFTLDVIVYDGQLFHKLDEIPCNYFGELVHGLDCMVDEEGHHGINGAAVLSLKDVLGVLVPHKGNTFLYMIHSILKSVKSPIELEIEKLMNTRDQLQKMIEKQVQQETAKKPIKTKEKTPTESANTHNASSKVIHEDVVSVIPVQDELQIDIKEITDRVDKIGLLLNETEEMFSTILLPTANNHFDSLTLSGLLQVQGKTEVNNLNVTTINKEGVEDVFKDVVRKHHLNKISGQKVFKNVEVKNISFETINGIEASEIVFNTDDPIIINGNIFFEEFVNISDHINALESINNLDLINEIVEMSKTYTEPLEFEHIKIKKNLNTVIANNVSILNSSADIVGAQNPNVDFYDTDVIEMFGNISVENINGVNFDIFKKSVYFTNTETYLPEEIFINGEIHVLDSADVQFLNDLKFPEDYVLRNHKYVTISGEKYFENPVFVNQLIIENSINGVKPNTILTLSTNQSMPGRYIFDDFEATETLNVEGDILGPYVDKLIPNPSLLESDTINAKVVMNELEVDGCVTVANNYNNQNLQILLQDVVYKNELVVNITAIKNFTKGISVLNGITSLSAAINSIPISSFVTTDTDQELLLKTLNGPVTFENLLLQGVYGGINVTKLEEETVKLSGDQFVAAELVFINNQDDVIDLSATEMEILSTINGFSLNDYFYKSGSYIELSALELNKIKAKNVVVEGNVVGEINGFSIDHFDSRRLSSTREQQVTARYTVKNLHSNNFNAKTVNGETFEKLFSYRYYVSKISEEIFSGAIKINKLFVNGSVFMDNLNGINVTDMLKNYLWSNQNNYFNVGVFETNVFVGQLNLKYFNGIEFNVLFNNVVYKNQPTTIINGFKTFTNGLHISKMLNSEHLNGIYVDHILTKTGQQRIEGPLTIVGNVVVNYKCEIYETFNGVLLSYLSKTYEFIDDTIIINDDLVFNRLPYINNLIVVGYLNGRNLNEFFQDVVYKNHRSKIFGNTTFVNNVQVNHNLIVLNNINGVDFSDFVQDMVLITNDDLIGGKVMFTENVYVHDELMVDMNLDTKYLNDIDLDRWKNNAVFVNRGVIPGKLMFDYVTVEGSVYLNYINDIEVNSLIPLRTDQYINKTLELSEITSFHNISVKGQVSGYNLLDEFKNTVLMSKPFLEINSDIVFENNVMVHDDLEILGLINGKNLSNVVTVNTEQHLTSDYEFNSEVTVESNIEVNGLINNINITEWLETSVKTFSDKTQIISDNWTMTGQIVFEENVVGSGNIHELDIHKLADALEEKRVMKISSESGIMEDYTNICKDVNAIISIAKNQIFVFKYLEYLETFTFINNIENVHHFKAGEQDYMLITEVNACASHLLSWSEENFHEIGIVETGSTSQIITVFDGSLVFLVSRSNVYVRGCKYSGTNVWKFEQGDLIPLYKLEDHKLLQESLVPGTFYAMSKDFVIEYHILTRKETNVKIYRKWKIDTDNLVFVPRGLGTGLALSSGVKIFKLLRKDVKNEENYGYETDAYIRGEIVTEENGFLPGYKDGDMVVLNVGYTNEKRSLAGVALHEETSVKGKFDFIKIYEDVMDGKLFHKVPTYKPSSLISVEFANNGETLLIFLEDKTVLQVYEYKGIEGFKHRFSVNMPGSKLITMTLPIQKNNINQYVIGIVNNRKLTLMYAVMSGNQMHSDKLKCK</sequence>
<dbReference type="GO" id="GO:0005576">
    <property type="term" value="C:extracellular region"/>
    <property type="evidence" value="ECO:0007669"/>
    <property type="project" value="UniProtKB-SubCell"/>
</dbReference>
<keyword evidence="4" id="KW-0732">Signal</keyword>
<evidence type="ECO:0000256" key="3">
    <source>
        <dbReference type="SAM" id="MobiDB-lite"/>
    </source>
</evidence>
<keyword evidence="6" id="KW-1185">Reference proteome</keyword>
<evidence type="ECO:0000256" key="4">
    <source>
        <dbReference type="SAM" id="SignalP"/>
    </source>
</evidence>
<reference evidence="6" key="1">
    <citation type="submission" date="2023-01" db="EMBL/GenBank/DDBJ databases">
        <title>Key to firefly adult light organ development and bioluminescence: homeobox transcription factors regulate luciferase expression and transportation to peroxisome.</title>
        <authorList>
            <person name="Fu X."/>
        </authorList>
    </citation>
    <scope>NUCLEOTIDE SEQUENCE [LARGE SCALE GENOMIC DNA]</scope>
</reference>
<evidence type="ECO:0000313" key="6">
    <source>
        <dbReference type="Proteomes" id="UP001353858"/>
    </source>
</evidence>
<protein>
    <submittedName>
        <fullName evidence="5">Uncharacterized protein</fullName>
    </submittedName>
</protein>
<dbReference type="GO" id="GO:0008201">
    <property type="term" value="F:heparin binding"/>
    <property type="evidence" value="ECO:0007669"/>
    <property type="project" value="TreeGrafter"/>
</dbReference>
<dbReference type="InterPro" id="IPR051666">
    <property type="entry name" value="SP_Capacitation_Regulator"/>
</dbReference>
<proteinExistence type="predicted"/>
<dbReference type="PANTHER" id="PTHR22918:SF6">
    <property type="entry name" value="EG:8D8.1 PROTEIN-RELATED"/>
    <property type="match status" value="1"/>
</dbReference>
<dbReference type="PANTHER" id="PTHR22918">
    <property type="entry name" value="SEMINAL PLASMA PROTEIN"/>
    <property type="match status" value="1"/>
</dbReference>
<comment type="subcellular location">
    <subcellularLocation>
        <location evidence="1">Secreted</location>
    </subcellularLocation>
</comment>
<evidence type="ECO:0000256" key="1">
    <source>
        <dbReference type="ARBA" id="ARBA00004613"/>
    </source>
</evidence>
<feature type="signal peptide" evidence="4">
    <location>
        <begin position="1"/>
        <end position="24"/>
    </location>
</feature>